<keyword evidence="1" id="KW-0812">Transmembrane</keyword>
<feature type="transmembrane region" description="Helical" evidence="1">
    <location>
        <begin position="347"/>
        <end position="366"/>
    </location>
</feature>
<comment type="caution">
    <text evidence="2">The sequence shown here is derived from an EMBL/GenBank/DDBJ whole genome shotgun (WGS) entry which is preliminary data.</text>
</comment>
<evidence type="ECO:0000313" key="2">
    <source>
        <dbReference type="EMBL" id="MBN7817581.1"/>
    </source>
</evidence>
<feature type="transmembrane region" description="Helical" evidence="1">
    <location>
        <begin position="378"/>
        <end position="406"/>
    </location>
</feature>
<evidence type="ECO:0000313" key="3">
    <source>
        <dbReference type="Proteomes" id="UP000664480"/>
    </source>
</evidence>
<reference evidence="2 3" key="1">
    <citation type="submission" date="2021-03" db="EMBL/GenBank/DDBJ databases">
        <title>novel species isolated from a fishpond in China.</title>
        <authorList>
            <person name="Lu H."/>
            <person name="Cai Z."/>
        </authorList>
    </citation>
    <scope>NUCLEOTIDE SEQUENCE [LARGE SCALE GENOMIC DNA]</scope>
    <source>
        <strain evidence="2 3">YJ13C</strain>
    </source>
</reference>
<sequence length="416" mass="46773">MINEISSQDYLFIYLRKILIGMVLVYLAVDCFNGVLLRIGIGISISQLFKMAILFGILLYLIRSNLTYFLLSLALILAFIVPPITQSLSSGETSTVVGNIGYNLKLLLFPISFFFFASLPKYDWGQSRLFKLFAWFNFALIATNILLGVMGIGYSQYNGPEGGIGGRGFFFAGNEVAGIFVLFSATCWYLIRDKSFLFKSAFFIFLLLLGILNASKTAILGILLIISLLEIDLQVPKKISLAQLFKYLLIPIIIIAIPVVLYIGIKSTGLIDRISFFYQRMDILTFILSGRNQMVLGAMTFYPNIYSFWDYLLGLGNLEFLEQMRIFHGVAHTIEIDFFDLLFMNGFLGVVIILGFYLLILIRSIIPSGREVTKYMWAVNLILILISFMAGHVFNSAMLGISLGFFNGLPVAFQKT</sequence>
<protein>
    <submittedName>
        <fullName evidence="2">O-antigen ligase family protein</fullName>
    </submittedName>
</protein>
<keyword evidence="1" id="KW-1133">Transmembrane helix</keyword>
<organism evidence="2 3">
    <name type="scientific">Algoriphagus pacificus</name>
    <dbReference type="NCBI Taxonomy" id="2811234"/>
    <lineage>
        <taxon>Bacteria</taxon>
        <taxon>Pseudomonadati</taxon>
        <taxon>Bacteroidota</taxon>
        <taxon>Cytophagia</taxon>
        <taxon>Cytophagales</taxon>
        <taxon>Cyclobacteriaceae</taxon>
        <taxon>Algoriphagus</taxon>
    </lineage>
</organism>
<feature type="transmembrane region" description="Helical" evidence="1">
    <location>
        <begin position="100"/>
        <end position="120"/>
    </location>
</feature>
<keyword evidence="1" id="KW-0472">Membrane</keyword>
<dbReference type="EMBL" id="JAFKCU010000006">
    <property type="protein sequence ID" value="MBN7817581.1"/>
    <property type="molecule type" value="Genomic_DNA"/>
</dbReference>
<accession>A0ABS3CKE5</accession>
<feature type="transmembrane region" description="Helical" evidence="1">
    <location>
        <begin position="35"/>
        <end position="61"/>
    </location>
</feature>
<gene>
    <name evidence="2" type="ORF">J0A69_19215</name>
</gene>
<proteinExistence type="predicted"/>
<feature type="transmembrane region" description="Helical" evidence="1">
    <location>
        <begin position="203"/>
        <end position="229"/>
    </location>
</feature>
<feature type="transmembrane region" description="Helical" evidence="1">
    <location>
        <begin position="283"/>
        <end position="302"/>
    </location>
</feature>
<dbReference type="Proteomes" id="UP000664480">
    <property type="component" value="Unassembled WGS sequence"/>
</dbReference>
<feature type="transmembrane region" description="Helical" evidence="1">
    <location>
        <begin position="244"/>
        <end position="263"/>
    </location>
</feature>
<keyword evidence="2" id="KW-0436">Ligase</keyword>
<feature type="transmembrane region" description="Helical" evidence="1">
    <location>
        <begin position="169"/>
        <end position="191"/>
    </location>
</feature>
<dbReference type="GO" id="GO:0016874">
    <property type="term" value="F:ligase activity"/>
    <property type="evidence" value="ECO:0007669"/>
    <property type="project" value="UniProtKB-KW"/>
</dbReference>
<keyword evidence="3" id="KW-1185">Reference proteome</keyword>
<dbReference type="RefSeq" id="WP_206588247.1">
    <property type="nucleotide sequence ID" value="NZ_JAFKCU010000006.1"/>
</dbReference>
<feature type="transmembrane region" description="Helical" evidence="1">
    <location>
        <begin position="68"/>
        <end position="88"/>
    </location>
</feature>
<feature type="transmembrane region" description="Helical" evidence="1">
    <location>
        <begin position="132"/>
        <end position="157"/>
    </location>
</feature>
<evidence type="ECO:0000256" key="1">
    <source>
        <dbReference type="SAM" id="Phobius"/>
    </source>
</evidence>
<feature type="transmembrane region" description="Helical" evidence="1">
    <location>
        <begin position="12"/>
        <end position="29"/>
    </location>
</feature>
<name>A0ABS3CKE5_9BACT</name>